<dbReference type="InterPro" id="IPR036249">
    <property type="entry name" value="Thioredoxin-like_sf"/>
</dbReference>
<accession>A0A0C3M8H6</accession>
<evidence type="ECO:0000313" key="4">
    <source>
        <dbReference type="Proteomes" id="UP000054248"/>
    </source>
</evidence>
<dbReference type="PANTHER" id="PTHR36417">
    <property type="entry name" value="SELENOPROTEIN DOMAIN PROTEIN (AFU_ORTHOLOGUE AFUA_1G05220)"/>
    <property type="match status" value="1"/>
</dbReference>
<feature type="region of interest" description="Disordered" evidence="2">
    <location>
        <begin position="170"/>
        <end position="193"/>
    </location>
</feature>
<gene>
    <name evidence="3" type="ORF">M407DRAFT_159640</name>
</gene>
<dbReference type="HOGENOM" id="CLU_068510_2_0_1"/>
<dbReference type="Pfam" id="PF10262">
    <property type="entry name" value="Rdx"/>
    <property type="match status" value="1"/>
</dbReference>
<dbReference type="OrthoDB" id="60822at2759"/>
<sequence length="193" mass="21139">MDCATGQCDVPPAQSVVQKNEEITSVAAVEDVMNPLTFIPPPFAGVPSITVEFCDRCRWLHRATWVQTELFLTFPPPILRGITLLPLNSPETGGRFRVWLRWASPSSNSSSTQETTDAPSESAMIDSKTGDKDSVTNGDPVFANELLWDRKTEGGFPELKVLKQKIRDRLQPGVSLGHSDKSNAKKAEAGKAE</sequence>
<dbReference type="PANTHER" id="PTHR36417:SF2">
    <property type="entry name" value="SELENOPROTEIN DOMAIN PROTEIN (AFU_ORTHOLOGUE AFUA_1G05220)"/>
    <property type="match status" value="1"/>
</dbReference>
<dbReference type="Proteomes" id="UP000054248">
    <property type="component" value="Unassembled WGS sequence"/>
</dbReference>
<organism evidence="3 4">
    <name type="scientific">Tulasnella calospora MUT 4182</name>
    <dbReference type="NCBI Taxonomy" id="1051891"/>
    <lineage>
        <taxon>Eukaryota</taxon>
        <taxon>Fungi</taxon>
        <taxon>Dikarya</taxon>
        <taxon>Basidiomycota</taxon>
        <taxon>Agaricomycotina</taxon>
        <taxon>Agaricomycetes</taxon>
        <taxon>Cantharellales</taxon>
        <taxon>Tulasnellaceae</taxon>
        <taxon>Tulasnella</taxon>
    </lineage>
</organism>
<dbReference type="Gene3D" id="3.40.30.10">
    <property type="entry name" value="Glutaredoxin"/>
    <property type="match status" value="1"/>
</dbReference>
<feature type="region of interest" description="Disordered" evidence="2">
    <location>
        <begin position="105"/>
        <end position="137"/>
    </location>
</feature>
<protein>
    <submittedName>
        <fullName evidence="3">Uncharacterized protein</fullName>
    </submittedName>
</protein>
<evidence type="ECO:0000256" key="2">
    <source>
        <dbReference type="SAM" id="MobiDB-lite"/>
    </source>
</evidence>
<reference evidence="3 4" key="1">
    <citation type="submission" date="2014-04" db="EMBL/GenBank/DDBJ databases">
        <authorList>
            <consortium name="DOE Joint Genome Institute"/>
            <person name="Kuo A."/>
            <person name="Girlanda M."/>
            <person name="Perotto S."/>
            <person name="Kohler A."/>
            <person name="Nagy L.G."/>
            <person name="Floudas D."/>
            <person name="Copeland A."/>
            <person name="Barry K.W."/>
            <person name="Cichocki N."/>
            <person name="Veneault-Fourrey C."/>
            <person name="LaButti K."/>
            <person name="Lindquist E.A."/>
            <person name="Lipzen A."/>
            <person name="Lundell T."/>
            <person name="Morin E."/>
            <person name="Murat C."/>
            <person name="Sun H."/>
            <person name="Tunlid A."/>
            <person name="Henrissat B."/>
            <person name="Grigoriev I.V."/>
            <person name="Hibbett D.S."/>
            <person name="Martin F."/>
            <person name="Nordberg H.P."/>
            <person name="Cantor M.N."/>
            <person name="Hua S.X."/>
        </authorList>
    </citation>
    <scope>NUCLEOTIDE SEQUENCE [LARGE SCALE GENOMIC DNA]</scope>
    <source>
        <strain evidence="3 4">MUT 4182</strain>
    </source>
</reference>
<proteinExistence type="predicted"/>
<keyword evidence="1" id="KW-0676">Redox-active center</keyword>
<dbReference type="EMBL" id="KN822976">
    <property type="protein sequence ID" value="KIO30007.1"/>
    <property type="molecule type" value="Genomic_DNA"/>
</dbReference>
<dbReference type="SUPFAM" id="SSF52833">
    <property type="entry name" value="Thioredoxin-like"/>
    <property type="match status" value="1"/>
</dbReference>
<reference evidence="4" key="2">
    <citation type="submission" date="2015-01" db="EMBL/GenBank/DDBJ databases">
        <title>Evolutionary Origins and Diversification of the Mycorrhizal Mutualists.</title>
        <authorList>
            <consortium name="DOE Joint Genome Institute"/>
            <consortium name="Mycorrhizal Genomics Consortium"/>
            <person name="Kohler A."/>
            <person name="Kuo A."/>
            <person name="Nagy L.G."/>
            <person name="Floudas D."/>
            <person name="Copeland A."/>
            <person name="Barry K.W."/>
            <person name="Cichocki N."/>
            <person name="Veneault-Fourrey C."/>
            <person name="LaButti K."/>
            <person name="Lindquist E.A."/>
            <person name="Lipzen A."/>
            <person name="Lundell T."/>
            <person name="Morin E."/>
            <person name="Murat C."/>
            <person name="Riley R."/>
            <person name="Ohm R."/>
            <person name="Sun H."/>
            <person name="Tunlid A."/>
            <person name="Henrissat B."/>
            <person name="Grigoriev I.V."/>
            <person name="Hibbett D.S."/>
            <person name="Martin F."/>
        </authorList>
    </citation>
    <scope>NUCLEOTIDE SEQUENCE [LARGE SCALE GENOMIC DNA]</scope>
    <source>
        <strain evidence="4">MUT 4182</strain>
    </source>
</reference>
<name>A0A0C3M8H6_9AGAM</name>
<keyword evidence="4" id="KW-1185">Reference proteome</keyword>
<evidence type="ECO:0000313" key="3">
    <source>
        <dbReference type="EMBL" id="KIO30007.1"/>
    </source>
</evidence>
<dbReference type="InterPro" id="IPR011893">
    <property type="entry name" value="Selenoprotein_Rdx-typ"/>
</dbReference>
<dbReference type="AlphaFoldDB" id="A0A0C3M8H6"/>
<feature type="compositionally biased region" description="Basic and acidic residues" evidence="2">
    <location>
        <begin position="178"/>
        <end position="193"/>
    </location>
</feature>
<evidence type="ECO:0000256" key="1">
    <source>
        <dbReference type="ARBA" id="ARBA00023284"/>
    </source>
</evidence>